<dbReference type="EMBL" id="MU858083">
    <property type="protein sequence ID" value="KAK4215192.1"/>
    <property type="molecule type" value="Genomic_DNA"/>
</dbReference>
<feature type="region of interest" description="Disordered" evidence="1">
    <location>
        <begin position="903"/>
        <end position="947"/>
    </location>
</feature>
<feature type="compositionally biased region" description="Low complexity" evidence="1">
    <location>
        <begin position="841"/>
        <end position="853"/>
    </location>
</feature>
<gene>
    <name evidence="4" type="ORF">QBC37DRAFT_133386</name>
</gene>
<dbReference type="PANTHER" id="PTHR24148:SF64">
    <property type="entry name" value="HETEROKARYON INCOMPATIBILITY DOMAIN-CONTAINING PROTEIN"/>
    <property type="match status" value="1"/>
</dbReference>
<organism evidence="4 5">
    <name type="scientific">Rhypophila decipiens</name>
    <dbReference type="NCBI Taxonomy" id="261697"/>
    <lineage>
        <taxon>Eukaryota</taxon>
        <taxon>Fungi</taxon>
        <taxon>Dikarya</taxon>
        <taxon>Ascomycota</taxon>
        <taxon>Pezizomycotina</taxon>
        <taxon>Sordariomycetes</taxon>
        <taxon>Sordariomycetidae</taxon>
        <taxon>Sordariales</taxon>
        <taxon>Naviculisporaceae</taxon>
        <taxon>Rhypophila</taxon>
    </lineage>
</organism>
<accession>A0AAN6YEM5</accession>
<reference evidence="4" key="1">
    <citation type="journal article" date="2023" name="Mol. Phylogenet. Evol.">
        <title>Genome-scale phylogeny and comparative genomics of the fungal order Sordariales.</title>
        <authorList>
            <person name="Hensen N."/>
            <person name="Bonometti L."/>
            <person name="Westerberg I."/>
            <person name="Brannstrom I.O."/>
            <person name="Guillou S."/>
            <person name="Cros-Aarteil S."/>
            <person name="Calhoun S."/>
            <person name="Haridas S."/>
            <person name="Kuo A."/>
            <person name="Mondo S."/>
            <person name="Pangilinan J."/>
            <person name="Riley R."/>
            <person name="LaButti K."/>
            <person name="Andreopoulos B."/>
            <person name="Lipzen A."/>
            <person name="Chen C."/>
            <person name="Yan M."/>
            <person name="Daum C."/>
            <person name="Ng V."/>
            <person name="Clum A."/>
            <person name="Steindorff A."/>
            <person name="Ohm R.A."/>
            <person name="Martin F."/>
            <person name="Silar P."/>
            <person name="Natvig D.O."/>
            <person name="Lalanne C."/>
            <person name="Gautier V."/>
            <person name="Ament-Velasquez S.L."/>
            <person name="Kruys A."/>
            <person name="Hutchinson M.I."/>
            <person name="Powell A.J."/>
            <person name="Barry K."/>
            <person name="Miller A.N."/>
            <person name="Grigoriev I.V."/>
            <person name="Debuchy R."/>
            <person name="Gladieux P."/>
            <person name="Hiltunen Thoren M."/>
            <person name="Johannesson H."/>
        </authorList>
    </citation>
    <scope>NUCLEOTIDE SEQUENCE</scope>
    <source>
        <strain evidence="4">PSN293</strain>
    </source>
</reference>
<keyword evidence="2" id="KW-0472">Membrane</keyword>
<proteinExistence type="predicted"/>
<reference evidence="4" key="2">
    <citation type="submission" date="2023-05" db="EMBL/GenBank/DDBJ databases">
        <authorList>
            <consortium name="Lawrence Berkeley National Laboratory"/>
            <person name="Steindorff A."/>
            <person name="Hensen N."/>
            <person name="Bonometti L."/>
            <person name="Westerberg I."/>
            <person name="Brannstrom I.O."/>
            <person name="Guillou S."/>
            <person name="Cros-Aarteil S."/>
            <person name="Calhoun S."/>
            <person name="Haridas S."/>
            <person name="Kuo A."/>
            <person name="Mondo S."/>
            <person name="Pangilinan J."/>
            <person name="Riley R."/>
            <person name="Labutti K."/>
            <person name="Andreopoulos B."/>
            <person name="Lipzen A."/>
            <person name="Chen C."/>
            <person name="Yanf M."/>
            <person name="Daum C."/>
            <person name="Ng V."/>
            <person name="Clum A."/>
            <person name="Ohm R."/>
            <person name="Martin F."/>
            <person name="Silar P."/>
            <person name="Natvig D."/>
            <person name="Lalanne C."/>
            <person name="Gautier V."/>
            <person name="Ament-Velasquez S.L."/>
            <person name="Kruys A."/>
            <person name="Hutchinson M.I."/>
            <person name="Powell A.J."/>
            <person name="Barry K."/>
            <person name="Miller A.N."/>
            <person name="Grigoriev I.V."/>
            <person name="Debuchy R."/>
            <person name="Gladieux P."/>
            <person name="Thoren M.H."/>
            <person name="Johannesson H."/>
        </authorList>
    </citation>
    <scope>NUCLEOTIDE SEQUENCE</scope>
    <source>
        <strain evidence="4">PSN293</strain>
    </source>
</reference>
<evidence type="ECO:0000313" key="5">
    <source>
        <dbReference type="Proteomes" id="UP001301769"/>
    </source>
</evidence>
<comment type="caution">
    <text evidence="4">The sequence shown here is derived from an EMBL/GenBank/DDBJ whole genome shotgun (WGS) entry which is preliminary data.</text>
</comment>
<dbReference type="InterPro" id="IPR010730">
    <property type="entry name" value="HET"/>
</dbReference>
<evidence type="ECO:0000256" key="1">
    <source>
        <dbReference type="SAM" id="MobiDB-lite"/>
    </source>
</evidence>
<protein>
    <submittedName>
        <fullName evidence="4">Heterokaryon incompatibility protein-domain-containing protein</fullName>
    </submittedName>
</protein>
<sequence>MPEASTIIQATGIAHPRIQPSISSSASTKDELYADLAVPAGSKTIRLLDLQLVTRQLDDAPLTGSLRVVNLQDKPEFTALSYAWKDSDDEEENRRGETNSQVRSPTLGVATTADGQVDLDITPSCFDALRHIRRHQSKAAAVTSGPRALSIWIDAVCINQQDDHDKTGQIPLMQEIYSQASTCYVWLGKSSPELDKAINHFRWGTRYYSRLPLVYINAPTQAHRKIELKRLQKRMWQDMQARLFCFLYPKRKLDLEKLVKCRWVHRAWTFQELLLSENPVFLCGDNLLLWEDIVQAAVFETPFEPWLPLVELWLGLPRRPRNNTPLGQSSSISHYRDDLEATASSSPPDHSFQKLLYDYEDKQRVSGEDKVTPRINLVFVRIGQMAVLLITGSLLYLAVSFFSTRLSERKTIGVPMIVSFVLFCVLVLPFTGFWLKSAFSWLRFVCDGKENSLWMDQLKRQIKEGSRKNHALFLNGIWTALCERESVEPRDKAFSLYGILASNKIGSPESWQQPDYKQPLMNIYLNLFERLLSWDPISATLIISGRGISQEAEQNGTSQESWPSWLPDWTAPERNAWMVSRFRLEDSHSATKHPPFTQPPSISGNSLKIQGQYIGTVTSPPFRFDPIPLSSLPEIITSVESLPSSLLAALGTLVRWMYSVDRLMDTGSHGERPYDLHQRGIITGTLFAILQGAYPSQRPDDYFIVYAGRYRGRRTGEEIPKFTVPDSWKNPYDFTLVKNRFLLFEDFWSVVKRVCDEHYQRITITQPLGVGGEEGTGQQEEDGEEAQTVERKVLDALLKEDPRAVYTRWLVEILIGTINKLASEERCLFLVAVDITGDSGTGSTTNGVTLTPSPDTPSEPPTARPGLQVQYLAGSGHLDTTTGDRVYLLSGVRTPLVLRDYNTKGKGKMSESGDYPSFDSEIAGGSRKSKKPQRLGHRAPTPAPPSSLNFRLVGPALVHGLMHGEEGRFEEVYDKRDQRYKDRQREIKQARRDGTWRERPRRFVSQSVVLW</sequence>
<feature type="transmembrane region" description="Helical" evidence="2">
    <location>
        <begin position="414"/>
        <end position="435"/>
    </location>
</feature>
<evidence type="ECO:0000313" key="4">
    <source>
        <dbReference type="EMBL" id="KAK4215192.1"/>
    </source>
</evidence>
<keyword evidence="2" id="KW-1133">Transmembrane helix</keyword>
<feature type="region of interest" description="Disordered" evidence="1">
    <location>
        <begin position="768"/>
        <end position="787"/>
    </location>
</feature>
<dbReference type="PANTHER" id="PTHR24148">
    <property type="entry name" value="ANKYRIN REPEAT DOMAIN-CONTAINING PROTEIN 39 HOMOLOG-RELATED"/>
    <property type="match status" value="1"/>
</dbReference>
<feature type="transmembrane region" description="Helical" evidence="2">
    <location>
        <begin position="382"/>
        <end position="402"/>
    </location>
</feature>
<evidence type="ECO:0000256" key="2">
    <source>
        <dbReference type="SAM" id="Phobius"/>
    </source>
</evidence>
<feature type="compositionally biased region" description="Basic residues" evidence="1">
    <location>
        <begin position="927"/>
        <end position="937"/>
    </location>
</feature>
<dbReference type="Pfam" id="PF06985">
    <property type="entry name" value="HET"/>
    <property type="match status" value="1"/>
</dbReference>
<keyword evidence="2" id="KW-0812">Transmembrane</keyword>
<evidence type="ECO:0000259" key="3">
    <source>
        <dbReference type="Pfam" id="PF06985"/>
    </source>
</evidence>
<dbReference type="AlphaFoldDB" id="A0AAN6YEM5"/>
<feature type="region of interest" description="Disordered" evidence="1">
    <location>
        <begin position="85"/>
        <end position="105"/>
    </location>
</feature>
<name>A0AAN6YEM5_9PEZI</name>
<feature type="region of interest" description="Disordered" evidence="1">
    <location>
        <begin position="841"/>
        <end position="866"/>
    </location>
</feature>
<dbReference type="Proteomes" id="UP001301769">
    <property type="component" value="Unassembled WGS sequence"/>
</dbReference>
<feature type="compositionally biased region" description="Pro residues" evidence="1">
    <location>
        <begin position="854"/>
        <end position="863"/>
    </location>
</feature>
<dbReference type="InterPro" id="IPR052895">
    <property type="entry name" value="HetReg/Transcr_Mod"/>
</dbReference>
<feature type="domain" description="Heterokaryon incompatibility" evidence="3">
    <location>
        <begin position="77"/>
        <end position="272"/>
    </location>
</feature>
<keyword evidence="5" id="KW-1185">Reference proteome</keyword>